<evidence type="ECO:0000259" key="4">
    <source>
        <dbReference type="Pfam" id="PF22725"/>
    </source>
</evidence>
<dbReference type="RefSeq" id="WP_310375169.1">
    <property type="nucleotide sequence ID" value="NZ_JAVDXT010000003.1"/>
</dbReference>
<dbReference type="InterPro" id="IPR050984">
    <property type="entry name" value="Gfo/Idh/MocA_domain"/>
</dbReference>
<reference evidence="5 6" key="1">
    <citation type="submission" date="2023-07" db="EMBL/GenBank/DDBJ databases">
        <title>Sorghum-associated microbial communities from plants grown in Nebraska, USA.</title>
        <authorList>
            <person name="Schachtman D."/>
        </authorList>
    </citation>
    <scope>NUCLEOTIDE SEQUENCE [LARGE SCALE GENOMIC DNA]</scope>
    <source>
        <strain evidence="5 6">BE313</strain>
    </source>
</reference>
<protein>
    <submittedName>
        <fullName evidence="5">Dehydrogenase</fullName>
    </submittedName>
</protein>
<dbReference type="Pfam" id="PF22725">
    <property type="entry name" value="GFO_IDH_MocA_C3"/>
    <property type="match status" value="1"/>
</dbReference>
<dbReference type="PANTHER" id="PTHR22604:SF105">
    <property type="entry name" value="TRANS-1,2-DIHYDROBENZENE-1,2-DIOL DEHYDROGENASE"/>
    <property type="match status" value="1"/>
</dbReference>
<dbReference type="InterPro" id="IPR000683">
    <property type="entry name" value="Gfo/Idh/MocA-like_OxRdtase_N"/>
</dbReference>
<comment type="caution">
    <text evidence="5">The sequence shown here is derived from an EMBL/GenBank/DDBJ whole genome shotgun (WGS) entry which is preliminary data.</text>
</comment>
<keyword evidence="6" id="KW-1185">Reference proteome</keyword>
<dbReference type="EMBL" id="JAVDXT010000003">
    <property type="protein sequence ID" value="MDR7378883.1"/>
    <property type="molecule type" value="Genomic_DNA"/>
</dbReference>
<gene>
    <name evidence="5" type="ORF">J2X19_003577</name>
</gene>
<dbReference type="InterPro" id="IPR055170">
    <property type="entry name" value="GFO_IDH_MocA-like_dom"/>
</dbReference>
<organism evidence="5 6">
    <name type="scientific">Rhodoferax ferrireducens</name>
    <dbReference type="NCBI Taxonomy" id="192843"/>
    <lineage>
        <taxon>Bacteria</taxon>
        <taxon>Pseudomonadati</taxon>
        <taxon>Pseudomonadota</taxon>
        <taxon>Betaproteobacteria</taxon>
        <taxon>Burkholderiales</taxon>
        <taxon>Comamonadaceae</taxon>
        <taxon>Rhodoferax</taxon>
    </lineage>
</organism>
<evidence type="ECO:0000313" key="6">
    <source>
        <dbReference type="Proteomes" id="UP001180487"/>
    </source>
</evidence>
<dbReference type="Pfam" id="PF01408">
    <property type="entry name" value="GFO_IDH_MocA"/>
    <property type="match status" value="1"/>
</dbReference>
<dbReference type="Gene3D" id="3.30.360.10">
    <property type="entry name" value="Dihydrodipicolinate Reductase, domain 2"/>
    <property type="match status" value="1"/>
</dbReference>
<proteinExistence type="inferred from homology"/>
<dbReference type="SUPFAM" id="SSF51735">
    <property type="entry name" value="NAD(P)-binding Rossmann-fold domains"/>
    <property type="match status" value="1"/>
</dbReference>
<dbReference type="PANTHER" id="PTHR22604">
    <property type="entry name" value="OXIDOREDUCTASES"/>
    <property type="match status" value="1"/>
</dbReference>
<dbReference type="InterPro" id="IPR036291">
    <property type="entry name" value="NAD(P)-bd_dom_sf"/>
</dbReference>
<keyword evidence="2" id="KW-0560">Oxidoreductase</keyword>
<sequence length="335" mass="36702">MQKVRWGVLSTAKIGMEKVTPALLRSQWCDVQAIASRSLPSARAAADKLGIPTAYGSYEELLADPSIEAIYNPLPNDLHVPMTLAAARAGKHVLCEKPIALNANEAAQLREVAGKVHIMEAFMVRFHPQWLRTRELVQSGALGELRTVQAWFSYFNRNPDNIRNDAAKGGGALFDIGCYPIVAGRFLFGAEPVRVMALADMDPEFNVDRTFSALLDFGGGRHLDFTVSTQSTPYQRVQVVGTQQRVEIEIPFNAPPFEATRIFIDNGKQLGGASATVESFAPCDQYSLEGDAFSLAIRGEAPLLYGVEDAVQNMRIIDALFASQRSGRWETLAAI</sequence>
<comment type="similarity">
    <text evidence="1">Belongs to the Gfo/Idh/MocA family.</text>
</comment>
<evidence type="ECO:0000313" key="5">
    <source>
        <dbReference type="EMBL" id="MDR7378883.1"/>
    </source>
</evidence>
<dbReference type="Gene3D" id="3.40.50.720">
    <property type="entry name" value="NAD(P)-binding Rossmann-like Domain"/>
    <property type="match status" value="1"/>
</dbReference>
<feature type="domain" description="Gfo/Idh/MocA-like oxidoreductase N-terminal" evidence="3">
    <location>
        <begin position="5"/>
        <end position="116"/>
    </location>
</feature>
<dbReference type="Proteomes" id="UP001180487">
    <property type="component" value="Unassembled WGS sequence"/>
</dbReference>
<dbReference type="SUPFAM" id="SSF55347">
    <property type="entry name" value="Glyceraldehyde-3-phosphate dehydrogenase-like, C-terminal domain"/>
    <property type="match status" value="1"/>
</dbReference>
<name>A0ABU2CC22_9BURK</name>
<evidence type="ECO:0000259" key="3">
    <source>
        <dbReference type="Pfam" id="PF01408"/>
    </source>
</evidence>
<evidence type="ECO:0000256" key="2">
    <source>
        <dbReference type="ARBA" id="ARBA00023002"/>
    </source>
</evidence>
<evidence type="ECO:0000256" key="1">
    <source>
        <dbReference type="ARBA" id="ARBA00010928"/>
    </source>
</evidence>
<accession>A0ABU2CC22</accession>
<feature type="domain" description="GFO/IDH/MocA-like oxidoreductase" evidence="4">
    <location>
        <begin position="131"/>
        <end position="246"/>
    </location>
</feature>